<evidence type="ECO:0000256" key="4">
    <source>
        <dbReference type="ARBA" id="ARBA00022475"/>
    </source>
</evidence>
<evidence type="ECO:0000313" key="12">
    <source>
        <dbReference type="Proteomes" id="UP000294682"/>
    </source>
</evidence>
<dbReference type="EMBL" id="SLUK01000002">
    <property type="protein sequence ID" value="TCL44451.1"/>
    <property type="molecule type" value="Genomic_DNA"/>
</dbReference>
<keyword evidence="3" id="KW-0050">Antiport</keyword>
<evidence type="ECO:0000256" key="7">
    <source>
        <dbReference type="ARBA" id="ARBA00023136"/>
    </source>
</evidence>
<feature type="transmembrane region" description="Helical" evidence="9">
    <location>
        <begin position="134"/>
        <end position="160"/>
    </location>
</feature>
<keyword evidence="7 9" id="KW-0472">Membrane</keyword>
<comment type="similarity">
    <text evidence="8">Belongs to the NhaC Na(+)/H(+) (TC 2.A.35) antiporter family.</text>
</comment>
<feature type="transmembrane region" description="Helical" evidence="9">
    <location>
        <begin position="73"/>
        <end position="100"/>
    </location>
</feature>
<evidence type="ECO:0000259" key="10">
    <source>
        <dbReference type="Pfam" id="PF03553"/>
    </source>
</evidence>
<evidence type="ECO:0000256" key="5">
    <source>
        <dbReference type="ARBA" id="ARBA00022692"/>
    </source>
</evidence>
<feature type="transmembrane region" description="Helical" evidence="9">
    <location>
        <begin position="189"/>
        <end position="211"/>
    </location>
</feature>
<feature type="transmembrane region" description="Helical" evidence="9">
    <location>
        <begin position="310"/>
        <end position="328"/>
    </location>
</feature>
<name>A0A9X8UK85_9FIRM</name>
<protein>
    <submittedName>
        <fullName evidence="11">NhaC family Na+:H+ antiporter</fullName>
    </submittedName>
</protein>
<feature type="transmembrane region" description="Helical" evidence="9">
    <location>
        <begin position="7"/>
        <end position="28"/>
    </location>
</feature>
<dbReference type="NCBIfam" id="TIGR00931">
    <property type="entry name" value="antiport_nhaC"/>
    <property type="match status" value="1"/>
</dbReference>
<feature type="transmembrane region" description="Helical" evidence="9">
    <location>
        <begin position="348"/>
        <end position="366"/>
    </location>
</feature>
<sequence length="468" mass="49388">MPRKPKFHEALITVGCLAVIMFFAIVVFDASPHIPMLLGCAIAGLVALKAGGFRWEEIQEGMLGGITQALESLIILMLIGVLIGVWIEAGVVPAMIYYGLRLLSPRFFLVATMVICSIISMAVGSWGTAGTIGLAFMGIAHAMGIPAPLAAGAVISGSYVGDKLSPLSDTTNLASAVTGVNVFDNVRHMFPVAGSAYLLAAGIFTVLGLRYAGSDPAVLENIHALSDSLNGLFVISPLSFLPLVLLVVCILLKVPAIPSIGVGILAAGVQGVLTQHVPIKGMFEAAYGGYLSQTGNEMVDGLLSAGGLEAMMFSVSMIITAMMFGGIMEKTGQMEALMAPLMRHVHSFGGLVATTVATCFAVNLVLPEQYISIAIPGRMYAQEYDKHGVSRRELTVSLGAGGAATSALVPWNTCGMFMLSVLGVSAFAYARYAFFNLLMPFCAILAAFLFKRKTPYQNMNPQTQQETL</sequence>
<feature type="domain" description="Na+/H+ antiporter NhaC-like C-terminal" evidence="10">
    <location>
        <begin position="159"/>
        <end position="447"/>
    </location>
</feature>
<proteinExistence type="inferred from homology"/>
<organism evidence="11 12">
    <name type="scientific">Harryflintia acetispora</name>
    <dbReference type="NCBI Taxonomy" id="1849041"/>
    <lineage>
        <taxon>Bacteria</taxon>
        <taxon>Bacillati</taxon>
        <taxon>Bacillota</taxon>
        <taxon>Clostridia</taxon>
        <taxon>Eubacteriales</taxon>
        <taxon>Oscillospiraceae</taxon>
        <taxon>Harryflintia</taxon>
    </lineage>
</organism>
<dbReference type="PANTHER" id="PTHR33451:SF3">
    <property type="entry name" value="MALATE-2H(+)_NA(+)-LACTATE ANTIPORTER"/>
    <property type="match status" value="1"/>
</dbReference>
<keyword evidence="6 9" id="KW-1133">Transmembrane helix</keyword>
<evidence type="ECO:0000256" key="3">
    <source>
        <dbReference type="ARBA" id="ARBA00022449"/>
    </source>
</evidence>
<evidence type="ECO:0000313" key="11">
    <source>
        <dbReference type="EMBL" id="TCL44451.1"/>
    </source>
</evidence>
<keyword evidence="5 9" id="KW-0812">Transmembrane</keyword>
<dbReference type="InterPro" id="IPR018461">
    <property type="entry name" value="Na/H_Antiport_NhaC-like_C"/>
</dbReference>
<dbReference type="Proteomes" id="UP000294682">
    <property type="component" value="Unassembled WGS sequence"/>
</dbReference>
<keyword evidence="12" id="KW-1185">Reference proteome</keyword>
<feature type="transmembrane region" description="Helical" evidence="9">
    <location>
        <begin position="232"/>
        <end position="254"/>
    </location>
</feature>
<dbReference type="InterPro" id="IPR052180">
    <property type="entry name" value="NhaC_Na-H+_Antiporter"/>
</dbReference>
<dbReference type="AlphaFoldDB" id="A0A9X8UK85"/>
<feature type="transmembrane region" description="Helical" evidence="9">
    <location>
        <begin position="429"/>
        <end position="450"/>
    </location>
</feature>
<comment type="caution">
    <text evidence="11">The sequence shown here is derived from an EMBL/GenBank/DDBJ whole genome shotgun (WGS) entry which is preliminary data.</text>
</comment>
<keyword evidence="4" id="KW-1003">Cell membrane</keyword>
<accession>A0A9X8UK85</accession>
<evidence type="ECO:0000256" key="6">
    <source>
        <dbReference type="ARBA" id="ARBA00022989"/>
    </source>
</evidence>
<evidence type="ECO:0000256" key="8">
    <source>
        <dbReference type="ARBA" id="ARBA00038435"/>
    </source>
</evidence>
<evidence type="ECO:0000256" key="1">
    <source>
        <dbReference type="ARBA" id="ARBA00004651"/>
    </source>
</evidence>
<dbReference type="PANTHER" id="PTHR33451">
    <property type="entry name" value="MALATE-2H(+)/NA(+)-LACTATE ANTIPORTER"/>
    <property type="match status" value="1"/>
</dbReference>
<dbReference type="Pfam" id="PF03553">
    <property type="entry name" value="Na_H_antiporter"/>
    <property type="match status" value="1"/>
</dbReference>
<dbReference type="GO" id="GO:0015297">
    <property type="term" value="F:antiporter activity"/>
    <property type="evidence" value="ECO:0007669"/>
    <property type="project" value="UniProtKB-KW"/>
</dbReference>
<reference evidence="11 12" key="1">
    <citation type="submission" date="2019-03" db="EMBL/GenBank/DDBJ databases">
        <title>Genomic Encyclopedia of Type Strains, Phase IV (KMG-IV): sequencing the most valuable type-strain genomes for metagenomic binning, comparative biology and taxonomic classification.</title>
        <authorList>
            <person name="Goeker M."/>
        </authorList>
    </citation>
    <scope>NUCLEOTIDE SEQUENCE [LARGE SCALE GENOMIC DNA]</scope>
    <source>
        <strain evidence="11 12">DSM 100433</strain>
    </source>
</reference>
<dbReference type="InterPro" id="IPR004770">
    <property type="entry name" value="Na/H_antiport_NhaC"/>
</dbReference>
<gene>
    <name evidence="11" type="ORF">EDD78_10267</name>
</gene>
<comment type="subcellular location">
    <subcellularLocation>
        <location evidence="1">Cell membrane</location>
        <topology evidence="1">Multi-pass membrane protein</topology>
    </subcellularLocation>
</comment>
<evidence type="ECO:0000256" key="9">
    <source>
        <dbReference type="SAM" id="Phobius"/>
    </source>
</evidence>
<keyword evidence="2" id="KW-0813">Transport</keyword>
<dbReference type="GO" id="GO:0005886">
    <property type="term" value="C:plasma membrane"/>
    <property type="evidence" value="ECO:0007669"/>
    <property type="project" value="UniProtKB-SubCell"/>
</dbReference>
<feature type="transmembrane region" description="Helical" evidence="9">
    <location>
        <begin position="106"/>
        <end position="127"/>
    </location>
</feature>
<evidence type="ECO:0000256" key="2">
    <source>
        <dbReference type="ARBA" id="ARBA00022448"/>
    </source>
</evidence>